<keyword evidence="3" id="KW-1185">Reference proteome</keyword>
<dbReference type="RefSeq" id="WP_182552341.1">
    <property type="nucleotide sequence ID" value="NZ_JACGXN010000016.1"/>
</dbReference>
<dbReference type="EMBL" id="JACGXN010000016">
    <property type="protein sequence ID" value="MBA8881799.1"/>
    <property type="molecule type" value="Genomic_DNA"/>
</dbReference>
<organism evidence="2 3">
    <name type="scientific">Phyllobacterium myrsinacearum</name>
    <dbReference type="NCBI Taxonomy" id="28101"/>
    <lineage>
        <taxon>Bacteria</taxon>
        <taxon>Pseudomonadati</taxon>
        <taxon>Pseudomonadota</taxon>
        <taxon>Alphaproteobacteria</taxon>
        <taxon>Hyphomicrobiales</taxon>
        <taxon>Phyllobacteriaceae</taxon>
        <taxon>Phyllobacterium</taxon>
    </lineage>
</organism>
<name>A0A839ES98_9HYPH</name>
<dbReference type="SUPFAM" id="SSF52540">
    <property type="entry name" value="P-loop containing nucleoside triphosphate hydrolases"/>
    <property type="match status" value="1"/>
</dbReference>
<proteinExistence type="predicted"/>
<dbReference type="InterPro" id="IPR027417">
    <property type="entry name" value="P-loop_NTPase"/>
</dbReference>
<dbReference type="Gene3D" id="3.40.50.300">
    <property type="entry name" value="P-loop containing nucleotide triphosphate hydrolases"/>
    <property type="match status" value="1"/>
</dbReference>
<gene>
    <name evidence="2" type="ORF">FHW16_005544</name>
</gene>
<dbReference type="CDD" id="cd02019">
    <property type="entry name" value="NK"/>
    <property type="match status" value="1"/>
</dbReference>
<sequence>MLYGLTGAHRSGKTTLGTALAEDLEGLHFHATSTTAVAKAHGFDPVAPMSLAERLKLQRILLSDHIKTVQALPRPLVVDRTPLDYLGYLLAEFNMTSARNTTPEVLDEATSFVNECLDAALTYYDMIFYLSPLPSYEAAEGKPDLNKPFQWHHALLVQGSLAMLEGRLPYMIIEDTTHDFRRDFVQNQIVERMDHIDIMTRQSPYQ</sequence>
<feature type="domain" description="NadR/Ttd14 AAA" evidence="1">
    <location>
        <begin position="5"/>
        <end position="144"/>
    </location>
</feature>
<dbReference type="AlphaFoldDB" id="A0A839ES98"/>
<evidence type="ECO:0000259" key="1">
    <source>
        <dbReference type="Pfam" id="PF13521"/>
    </source>
</evidence>
<protein>
    <recommendedName>
        <fullName evidence="1">NadR/Ttd14 AAA domain-containing protein</fullName>
    </recommendedName>
</protein>
<evidence type="ECO:0000313" key="3">
    <source>
        <dbReference type="Proteomes" id="UP000549052"/>
    </source>
</evidence>
<reference evidence="2 3" key="1">
    <citation type="submission" date="2020-07" db="EMBL/GenBank/DDBJ databases">
        <title>Genomic Encyclopedia of Type Strains, Phase IV (KMG-V): Genome sequencing to study the core and pangenomes of soil and plant-associated prokaryotes.</title>
        <authorList>
            <person name="Whitman W."/>
        </authorList>
    </citation>
    <scope>NUCLEOTIDE SEQUENCE [LARGE SCALE GENOMIC DNA]</scope>
    <source>
        <strain evidence="2 3">AN3</strain>
    </source>
</reference>
<evidence type="ECO:0000313" key="2">
    <source>
        <dbReference type="EMBL" id="MBA8881799.1"/>
    </source>
</evidence>
<dbReference type="Pfam" id="PF13521">
    <property type="entry name" value="AAA_28"/>
    <property type="match status" value="1"/>
</dbReference>
<accession>A0A839ES98</accession>
<comment type="caution">
    <text evidence="2">The sequence shown here is derived from an EMBL/GenBank/DDBJ whole genome shotgun (WGS) entry which is preliminary data.</text>
</comment>
<dbReference type="InterPro" id="IPR038727">
    <property type="entry name" value="NadR/Ttd14_AAA_dom"/>
</dbReference>
<dbReference type="Proteomes" id="UP000549052">
    <property type="component" value="Unassembled WGS sequence"/>
</dbReference>